<name>A0AC35UGU2_9BILA</name>
<dbReference type="Proteomes" id="UP000095286">
    <property type="component" value="Unplaced"/>
</dbReference>
<evidence type="ECO:0000313" key="1">
    <source>
        <dbReference type="Proteomes" id="UP000095286"/>
    </source>
</evidence>
<protein>
    <submittedName>
        <fullName evidence="2">EGF-like domain-containing protein</fullName>
    </submittedName>
</protein>
<sequence>MKPLRSWLCLFIILGTTLCTTIQGVEDTSSEIISLHFADLSKGRILWILDQNAFPWIGSYAFLENIHQEETMLLTVVDSANGATLAECKAPPRNRTDKEEYVEFVWALSESVLQCTLPSGTKTFNLPLSQHPRTFSVRIQAAHGPKCMKEMVVQNERIASCPPMLRRNGYVSHHLTCGCPFEQAIPAAFSSLSSFTETPSAEVIPTTSTEANGHAIFPLFNLNFTAPPQNNQQQPTTTQTPFIPQTFSFPQFNFNFSQPPTGNPEMVSTTTVPPTISSTFSLAAHPCASHDCFNNGTCVVTAEGEATCLCESGFVGDQCEVNQCDLIKCEHAGVCKISKFNFQPFCECPKGTSGSFCEQIECPHNCENDGICALVGGTPMCQCRTGFVGPNCNTVDVCVTDDVCSVFGEEAECRLDDQSFVAVSAVKTNATYNCLCLNEESQWTDCLLLALKKQEEKDIAKTSTTTTTFAKVTPPLTTQGMPSENTDDFNLTEEESSKNTQQPIESFESTPASTEFTETTELVEPTVKTTEKIIETSPSTTTPITTTTTTTTTTTPPTTTTPSTTPFVEVTEASLEEETSAGTASTEEEIVATSPKPAFNSHPETEDKPNSPTRGSRPQASASTTTWIITILCILIITILIIIAAFCTIRYMRRSRKLHGKYNPAKEEHAIAATYALPMQAVAKEERLI</sequence>
<organism evidence="1 2">
    <name type="scientific">Rhabditophanes sp. KR3021</name>
    <dbReference type="NCBI Taxonomy" id="114890"/>
    <lineage>
        <taxon>Eukaryota</taxon>
        <taxon>Metazoa</taxon>
        <taxon>Ecdysozoa</taxon>
        <taxon>Nematoda</taxon>
        <taxon>Chromadorea</taxon>
        <taxon>Rhabditida</taxon>
        <taxon>Tylenchina</taxon>
        <taxon>Panagrolaimomorpha</taxon>
        <taxon>Strongyloidoidea</taxon>
        <taxon>Alloionematidae</taxon>
        <taxon>Rhabditophanes</taxon>
    </lineage>
</organism>
<accession>A0AC35UGU2</accession>
<proteinExistence type="predicted"/>
<dbReference type="WBParaSite" id="RSKR_0001112900.1">
    <property type="protein sequence ID" value="RSKR_0001112900.1"/>
    <property type="gene ID" value="RSKR_0001112900"/>
</dbReference>
<evidence type="ECO:0000313" key="2">
    <source>
        <dbReference type="WBParaSite" id="RSKR_0001112900.1"/>
    </source>
</evidence>
<reference evidence="2" key="1">
    <citation type="submission" date="2016-11" db="UniProtKB">
        <authorList>
            <consortium name="WormBaseParasite"/>
        </authorList>
    </citation>
    <scope>IDENTIFICATION</scope>
    <source>
        <strain evidence="2">KR3021</strain>
    </source>
</reference>